<reference evidence="4" key="1">
    <citation type="submission" date="2021-03" db="EMBL/GenBank/DDBJ databases">
        <title>Evolutionary innovations through gain and loss of genes in the ectomycorrhizal Boletales.</title>
        <authorList>
            <person name="Wu G."/>
            <person name="Miyauchi S."/>
            <person name="Morin E."/>
            <person name="Yang Z.-L."/>
            <person name="Xu J."/>
            <person name="Martin F.M."/>
        </authorList>
    </citation>
    <scope>NUCLEOTIDE SEQUENCE</scope>
    <source>
        <strain evidence="4">BR01</strain>
    </source>
</reference>
<dbReference type="EMBL" id="JAGFBS010000011">
    <property type="protein sequence ID" value="KAG6376820.1"/>
    <property type="molecule type" value="Genomic_DNA"/>
</dbReference>
<feature type="compositionally biased region" description="Polar residues" evidence="2">
    <location>
        <begin position="104"/>
        <end position="115"/>
    </location>
</feature>
<dbReference type="PANTHER" id="PTHR13275">
    <property type="entry name" value="YL-1 PROTEIN TRANSCRIPTION FACTOR-LIKE 1"/>
    <property type="match status" value="1"/>
</dbReference>
<dbReference type="GO" id="GO:0005634">
    <property type="term" value="C:nucleus"/>
    <property type="evidence" value="ECO:0007669"/>
    <property type="project" value="TreeGrafter"/>
</dbReference>
<feature type="compositionally biased region" description="Low complexity" evidence="2">
    <location>
        <begin position="343"/>
        <end position="353"/>
    </location>
</feature>
<evidence type="ECO:0000256" key="2">
    <source>
        <dbReference type="SAM" id="MobiDB-lite"/>
    </source>
</evidence>
<protein>
    <submittedName>
        <fullName evidence="4">YL1 nuclear protein-domain-containing protein</fullName>
    </submittedName>
</protein>
<dbReference type="AlphaFoldDB" id="A0A8I3ABZ4"/>
<gene>
    <name evidence="4" type="ORF">JVT61DRAFT_1846</name>
</gene>
<feature type="compositionally biased region" description="Basic and acidic residues" evidence="2">
    <location>
        <begin position="74"/>
        <end position="93"/>
    </location>
</feature>
<dbReference type="PANTHER" id="PTHR13275:SF4">
    <property type="entry name" value="VACUOLAR PROTEIN SORTING-ASSOCIATED PROTEIN 72 HOMOLOG"/>
    <property type="match status" value="1"/>
</dbReference>
<feature type="domain" description="Vps72/YL1 C-terminal" evidence="3">
    <location>
        <begin position="480"/>
        <end position="509"/>
    </location>
</feature>
<organism evidence="4 5">
    <name type="scientific">Boletus reticuloceps</name>
    <dbReference type="NCBI Taxonomy" id="495285"/>
    <lineage>
        <taxon>Eukaryota</taxon>
        <taxon>Fungi</taxon>
        <taxon>Dikarya</taxon>
        <taxon>Basidiomycota</taxon>
        <taxon>Agaricomycotina</taxon>
        <taxon>Agaricomycetes</taxon>
        <taxon>Agaricomycetidae</taxon>
        <taxon>Boletales</taxon>
        <taxon>Boletineae</taxon>
        <taxon>Boletaceae</taxon>
        <taxon>Boletoideae</taxon>
        <taxon>Boletus</taxon>
    </lineage>
</organism>
<name>A0A8I3ABZ4_9AGAM</name>
<dbReference type="Proteomes" id="UP000683000">
    <property type="component" value="Unassembled WGS sequence"/>
</dbReference>
<dbReference type="InterPro" id="IPR013272">
    <property type="entry name" value="Vps72/YL1_C"/>
</dbReference>
<sequence length="588" mass="63677">MAEEAESLVLRRPKRSTAGNRMELALTELTLEEPQEGEEDLEFFVDKEEEDAFESDFASTDEEAVQEDVEEEDRAVREEERQERKTARARVEKATAAAHARQRVTFNPGATTSRPRTQKPKRRVSLGVVVNAETGEVIEGGAGTVGVKRKSQRRHTILNTSATVNRIKDAEEKRAAIPKKTKMATRLPTQDELIARALDTEEGNITEHRDYLRLEEEKRAKARVVKQAIEGPVLRWVSKKETVQVEVQLPSPPPPPPATATGTGANLYAAKYSFVYASGVGGGTVGSQAYSMPFYAYTPFVAQNGTSKPQQAVASTSVTVPTSLNGNSAVASAGTSTSLVAQSTSSLPSTSSSNIQGPTTLGATPAIATTSVPPTSSLRQQPESQPQPPASAQAQTSTPTPTQTQTPPVLFSYPPAPTVPLVAHRNEDVCKNYVIHELSQSIPSKPPWKDTMSAMFGNHVQWDEMKVFTSKGRPLARPVRMCHITGLPAKYCDPRTNAPFANVGAYEVLTKVIGRGYVWCSALGCYVGVNEVSQKDRRSDEEAEKCWSAGAGAGAGVVDGVVGGQENDETEEPEERISKRRRIEMTAG</sequence>
<feature type="compositionally biased region" description="Acidic residues" evidence="2">
    <location>
        <begin position="54"/>
        <end position="73"/>
    </location>
</feature>
<dbReference type="Pfam" id="PF08265">
    <property type="entry name" value="YL1_C"/>
    <property type="match status" value="1"/>
</dbReference>
<feature type="compositionally biased region" description="Low complexity" evidence="2">
    <location>
        <begin position="380"/>
        <end position="408"/>
    </location>
</feature>
<feature type="compositionally biased region" description="Gly residues" evidence="2">
    <location>
        <begin position="553"/>
        <end position="563"/>
    </location>
</feature>
<proteinExistence type="inferred from homology"/>
<evidence type="ECO:0000259" key="3">
    <source>
        <dbReference type="SMART" id="SM00993"/>
    </source>
</evidence>
<comment type="caution">
    <text evidence="4">The sequence shown here is derived from an EMBL/GenBank/DDBJ whole genome shotgun (WGS) entry which is preliminary data.</text>
</comment>
<dbReference type="InterPro" id="IPR046757">
    <property type="entry name" value="YL1_N"/>
</dbReference>
<comment type="similarity">
    <text evidence="1">Belongs to the VPS72/YL1 family.</text>
</comment>
<evidence type="ECO:0000313" key="5">
    <source>
        <dbReference type="Proteomes" id="UP000683000"/>
    </source>
</evidence>
<dbReference type="SMART" id="SM00993">
    <property type="entry name" value="YL1_C"/>
    <property type="match status" value="1"/>
</dbReference>
<feature type="region of interest" description="Disordered" evidence="2">
    <location>
        <begin position="54"/>
        <end position="121"/>
    </location>
</feature>
<dbReference type="Pfam" id="PF05764">
    <property type="entry name" value="YL1"/>
    <property type="match status" value="1"/>
</dbReference>
<feature type="compositionally biased region" description="Polar residues" evidence="2">
    <location>
        <begin position="354"/>
        <end position="379"/>
    </location>
</feature>
<evidence type="ECO:0000313" key="4">
    <source>
        <dbReference type="EMBL" id="KAG6376820.1"/>
    </source>
</evidence>
<feature type="region of interest" description="Disordered" evidence="2">
    <location>
        <begin position="553"/>
        <end position="588"/>
    </location>
</feature>
<dbReference type="OrthoDB" id="78296at2759"/>
<evidence type="ECO:0000256" key="1">
    <source>
        <dbReference type="ARBA" id="ARBA00006832"/>
    </source>
</evidence>
<keyword evidence="5" id="KW-1185">Reference proteome</keyword>
<accession>A0A8I3ABZ4</accession>
<feature type="region of interest" description="Disordered" evidence="2">
    <location>
        <begin position="343"/>
        <end position="413"/>
    </location>
</feature>